<dbReference type="Gene3D" id="1.20.920.20">
    <property type="match status" value="1"/>
</dbReference>
<feature type="compositionally biased region" description="Polar residues" evidence="2">
    <location>
        <begin position="520"/>
        <end position="532"/>
    </location>
</feature>
<feature type="compositionally biased region" description="Basic and acidic residues" evidence="2">
    <location>
        <begin position="649"/>
        <end position="670"/>
    </location>
</feature>
<dbReference type="PANTHER" id="PTHR34491">
    <property type="entry name" value="A-TYPE INCLUSION PROTEIN, PUTATIVE-RELATED"/>
    <property type="match status" value="1"/>
</dbReference>
<dbReference type="VEuPathDB" id="TriTrypDB:Tbg972.4.2020"/>
<dbReference type="Gene3D" id="1.25.40.1000">
    <property type="match status" value="3"/>
</dbReference>
<dbReference type="KEGG" id="tbg:TbgDal_IV2020"/>
<dbReference type="OrthoDB" id="253121at2759"/>
<evidence type="ECO:0000256" key="2">
    <source>
        <dbReference type="SAM" id="MobiDB-lite"/>
    </source>
</evidence>
<feature type="compositionally biased region" description="Basic and acidic residues" evidence="2">
    <location>
        <begin position="677"/>
        <end position="699"/>
    </location>
</feature>
<evidence type="ECO:0000256" key="1">
    <source>
        <dbReference type="SAM" id="Coils"/>
    </source>
</evidence>
<feature type="compositionally biased region" description="Polar residues" evidence="2">
    <location>
        <begin position="741"/>
        <end position="754"/>
    </location>
</feature>
<feature type="region of interest" description="Disordered" evidence="2">
    <location>
        <begin position="520"/>
        <end position="720"/>
    </location>
</feature>
<gene>
    <name evidence="3" type="ORF">TbgDal_IV2020</name>
</gene>
<feature type="region of interest" description="Disordered" evidence="2">
    <location>
        <begin position="735"/>
        <end position="754"/>
    </location>
</feature>
<dbReference type="GeneID" id="23859613"/>
<dbReference type="RefSeq" id="XP_011772785.1">
    <property type="nucleotide sequence ID" value="XM_011774483.1"/>
</dbReference>
<feature type="coiled-coil region" evidence="1">
    <location>
        <begin position="343"/>
        <end position="429"/>
    </location>
</feature>
<dbReference type="PANTHER" id="PTHR34491:SF168">
    <property type="entry name" value="COMBOVER, ISOFORM A"/>
    <property type="match status" value="1"/>
</dbReference>
<keyword evidence="1" id="KW-0175">Coiled coil</keyword>
<accession>C9ZMJ3</accession>
<reference evidence="4" key="1">
    <citation type="journal article" date="2010" name="PLoS Negl. Trop. Dis.">
        <title>The genome sequence of Trypanosoma brucei gambiense, causative agent of chronic human african trypanosomiasis.</title>
        <authorList>
            <person name="Jackson A.P."/>
            <person name="Sanders M."/>
            <person name="Berry A."/>
            <person name="McQuillan J."/>
            <person name="Aslett M.A."/>
            <person name="Quail M.A."/>
            <person name="Chukualim B."/>
            <person name="Capewell P."/>
            <person name="MacLeod A."/>
            <person name="Melville S.E."/>
            <person name="Gibson W."/>
            <person name="Barry J.D."/>
            <person name="Berriman M."/>
            <person name="Hertz-Fowler C."/>
        </authorList>
    </citation>
    <scope>NUCLEOTIDE SEQUENCE [LARGE SCALE GENOMIC DNA]</scope>
    <source>
        <strain evidence="4">MHOM/CI/86/DAL972</strain>
    </source>
</reference>
<evidence type="ECO:0000313" key="4">
    <source>
        <dbReference type="Proteomes" id="UP000002316"/>
    </source>
</evidence>
<sequence>MEILEFDESVLSQVKSDVVSVGDLVAFDTLRDDSWCYEKGYVTFLSDYVARVSVANNGPSQDVDERATAYKEQLLALRQQLRNGRAAVEEERIASLRIQVERANTMVEGIEGACFRELQSYVSPPPIVRKILDDILIILGITLPTSTWAELRAQLRQPGFIARVLSFDPSKLPPERRNEIIKRCRSNDISDDDASVASRAAGPLHQWVKAQLNYVNHNHVAATTLAASSQEHLERIVLAIRDIQDRLAAVEGGNALDDLPMPEKTILRSSIIPTALIEGSIPKIATIHRSELWRYITLQSDSLKYVNSKNKVGLSSSNPDVVGACSDASLERGQHSVDEDERIKVMEKDAAALRTEMENIRSENRTLLQQLAICERENKVLRGQLEEAQKAEEESARRQGELIHSLEELQRTNDMLEGIIKKLQNAIDEGGLLVATQGEDVSTQHNQLPCSEGSFKHTIELQRFLEERNSMAEGLDDRHGMVPDQERKSTNAAIHTGRHGPLIVTADEEKDDKGMCAFSQSDAARSAHSRVTNTKDTHTAAANTVVDATGDHDTGKQSRLSETSTKATAAKKKGKGTAIISSEAQEHTDSPRSQSDTHLPKENEDKTYTNEGGEILKRLPSAANISSDSVTSDREEGARTTKKLTARTAVDHKKSKKEVATKISREEKDKTHKVRKTQTDSKEAREHLKLTKYKADQTPHKRSKKQQPSPKIKKTKESNPTQCCTEFAADVESQSQQQQQRIISNESTVNKDTAQRTNAAMEDELDSLRDLNEQYEALQRTNVAMEEELGSLRALNEQYEALQRTNVAIKDELDSLRALNEQYEALQRTNAAMEDELDSLRALNEQYEALQRTNAAMENELDSLRALNEQYEALQRTNAAMEDELHSLRALNEQYEALQRTSADIGVGNQPLWVVQRNLKQQDGQMRIWGMSLSCYELSKNSVKLCSM</sequence>
<evidence type="ECO:0000313" key="3">
    <source>
        <dbReference type="EMBL" id="CBH10495.1"/>
    </source>
</evidence>
<proteinExistence type="predicted"/>
<protein>
    <submittedName>
        <fullName evidence="3">Antigenic protein, putative</fullName>
    </submittedName>
</protein>
<dbReference type="AlphaFoldDB" id="C9ZMJ3"/>
<feature type="compositionally biased region" description="Basic and acidic residues" evidence="2">
    <location>
        <begin position="598"/>
        <end position="608"/>
    </location>
</feature>
<name>C9ZMJ3_TRYB9</name>
<dbReference type="EMBL" id="FN554967">
    <property type="protein sequence ID" value="CBH10495.1"/>
    <property type="molecule type" value="Genomic_DNA"/>
</dbReference>
<organism evidence="3 4">
    <name type="scientific">Trypanosoma brucei gambiense (strain MHOM/CI/86/DAL972)</name>
    <dbReference type="NCBI Taxonomy" id="679716"/>
    <lineage>
        <taxon>Eukaryota</taxon>
        <taxon>Discoba</taxon>
        <taxon>Euglenozoa</taxon>
        <taxon>Kinetoplastea</taxon>
        <taxon>Metakinetoplastina</taxon>
        <taxon>Trypanosomatida</taxon>
        <taxon>Trypanosomatidae</taxon>
        <taxon>Trypanosoma</taxon>
    </lineage>
</organism>
<feature type="coiled-coil region" evidence="1">
    <location>
        <begin position="71"/>
        <end position="106"/>
    </location>
</feature>
<dbReference type="Proteomes" id="UP000002316">
    <property type="component" value="Chromosome 4"/>
</dbReference>